<keyword evidence="4 6" id="KW-1133">Transmembrane helix</keyword>
<feature type="transmembrane region" description="Helical" evidence="6">
    <location>
        <begin position="224"/>
        <end position="250"/>
    </location>
</feature>
<gene>
    <name evidence="7" type="ORF">IPV69_14650</name>
</gene>
<accession>A0A7M2WPY1</accession>
<feature type="transmembrane region" description="Helical" evidence="6">
    <location>
        <begin position="186"/>
        <end position="212"/>
    </location>
</feature>
<dbReference type="RefSeq" id="WP_206290433.1">
    <property type="nucleotide sequence ID" value="NZ_CP063458.1"/>
</dbReference>
<sequence>MDEIVADLLMIAAVSVGWQALARGMALGLGAAIPIGPVNVEIARRVLRHGFLAGAALGLGAVTVDVFYAVLSTFSFARLLNQPAVLLTMSGLGTLLLGYLGVQCLIAARKAWTTDPIDASLSDTAAASRSGHTALRSYVTGLLMTLLNPMTLAFWFVVVPAMGTGQTPAAGDSAGQTTSQAAGSQLPMMCVGVFLGTVGWVLGFSTALSIAQRAAGSGHRRRKWLALADAIGGAALLGFGVLSAVGFWQWMKAVL</sequence>
<keyword evidence="8" id="KW-1185">Reference proteome</keyword>
<dbReference type="Proteomes" id="UP000593765">
    <property type="component" value="Chromosome"/>
</dbReference>
<keyword evidence="2" id="KW-1003">Cell membrane</keyword>
<dbReference type="AlphaFoldDB" id="A0A7M2WPY1"/>
<dbReference type="PANTHER" id="PTHR30086:SF20">
    <property type="entry name" value="ARGININE EXPORTER PROTEIN ARGO-RELATED"/>
    <property type="match status" value="1"/>
</dbReference>
<dbReference type="InterPro" id="IPR001123">
    <property type="entry name" value="LeuE-type"/>
</dbReference>
<dbReference type="KEGG" id="hbs:IPV69_14650"/>
<evidence type="ECO:0000313" key="7">
    <source>
        <dbReference type="EMBL" id="QOV87528.1"/>
    </source>
</evidence>
<comment type="subcellular location">
    <subcellularLocation>
        <location evidence="1">Cell membrane</location>
        <topology evidence="1">Multi-pass membrane protein</topology>
    </subcellularLocation>
</comment>
<evidence type="ECO:0000313" key="8">
    <source>
        <dbReference type="Proteomes" id="UP000593765"/>
    </source>
</evidence>
<dbReference type="GO" id="GO:0005886">
    <property type="term" value="C:plasma membrane"/>
    <property type="evidence" value="ECO:0007669"/>
    <property type="project" value="UniProtKB-SubCell"/>
</dbReference>
<evidence type="ECO:0000256" key="6">
    <source>
        <dbReference type="SAM" id="Phobius"/>
    </source>
</evidence>
<dbReference type="GO" id="GO:0015171">
    <property type="term" value="F:amino acid transmembrane transporter activity"/>
    <property type="evidence" value="ECO:0007669"/>
    <property type="project" value="TreeGrafter"/>
</dbReference>
<dbReference type="PANTHER" id="PTHR30086">
    <property type="entry name" value="ARGININE EXPORTER PROTEIN ARGO"/>
    <property type="match status" value="1"/>
</dbReference>
<proteinExistence type="predicted"/>
<protein>
    <submittedName>
        <fullName evidence="7">LysE family transporter</fullName>
    </submittedName>
</protein>
<keyword evidence="3 6" id="KW-0812">Transmembrane</keyword>
<feature type="transmembrane region" description="Helical" evidence="6">
    <location>
        <begin position="20"/>
        <end position="38"/>
    </location>
</feature>
<evidence type="ECO:0000256" key="5">
    <source>
        <dbReference type="ARBA" id="ARBA00023136"/>
    </source>
</evidence>
<reference evidence="7 8" key="1">
    <citation type="submission" date="2020-10" db="EMBL/GenBank/DDBJ databases">
        <title>Wide distribution of Phycisphaera-like planctomycetes from WD2101 soil group in peatlands and genome analysis of the first cultivated representative.</title>
        <authorList>
            <person name="Dedysh S.N."/>
            <person name="Beletsky A.V."/>
            <person name="Ivanova A."/>
            <person name="Kulichevskaya I.S."/>
            <person name="Suzina N.E."/>
            <person name="Philippov D.A."/>
            <person name="Rakitin A.L."/>
            <person name="Mardanov A.V."/>
            <person name="Ravin N.V."/>
        </authorList>
    </citation>
    <scope>NUCLEOTIDE SEQUENCE [LARGE SCALE GENOMIC DNA]</scope>
    <source>
        <strain evidence="7 8">M1803</strain>
    </source>
</reference>
<dbReference type="Pfam" id="PF01810">
    <property type="entry name" value="LysE"/>
    <property type="match status" value="1"/>
</dbReference>
<organism evidence="7 8">
    <name type="scientific">Humisphaera borealis</name>
    <dbReference type="NCBI Taxonomy" id="2807512"/>
    <lineage>
        <taxon>Bacteria</taxon>
        <taxon>Pseudomonadati</taxon>
        <taxon>Planctomycetota</taxon>
        <taxon>Phycisphaerae</taxon>
        <taxon>Tepidisphaerales</taxon>
        <taxon>Tepidisphaeraceae</taxon>
        <taxon>Humisphaera</taxon>
    </lineage>
</organism>
<dbReference type="EMBL" id="CP063458">
    <property type="protein sequence ID" value="QOV87528.1"/>
    <property type="molecule type" value="Genomic_DNA"/>
</dbReference>
<evidence type="ECO:0000256" key="1">
    <source>
        <dbReference type="ARBA" id="ARBA00004651"/>
    </source>
</evidence>
<feature type="transmembrane region" description="Helical" evidence="6">
    <location>
        <begin position="50"/>
        <end position="71"/>
    </location>
</feature>
<name>A0A7M2WPY1_9BACT</name>
<evidence type="ECO:0000256" key="4">
    <source>
        <dbReference type="ARBA" id="ARBA00022989"/>
    </source>
</evidence>
<keyword evidence="5 6" id="KW-0472">Membrane</keyword>
<feature type="transmembrane region" description="Helical" evidence="6">
    <location>
        <begin position="138"/>
        <end position="158"/>
    </location>
</feature>
<evidence type="ECO:0000256" key="2">
    <source>
        <dbReference type="ARBA" id="ARBA00022475"/>
    </source>
</evidence>
<evidence type="ECO:0000256" key="3">
    <source>
        <dbReference type="ARBA" id="ARBA00022692"/>
    </source>
</evidence>
<feature type="transmembrane region" description="Helical" evidence="6">
    <location>
        <begin position="83"/>
        <end position="102"/>
    </location>
</feature>